<proteinExistence type="predicted"/>
<gene>
    <name evidence="2" type="ORF">BSZ37_17790</name>
</gene>
<dbReference type="OrthoDB" id="980645at2"/>
<dbReference type="Proteomes" id="UP000216339">
    <property type="component" value="Unassembled WGS sequence"/>
</dbReference>
<feature type="region of interest" description="Disordered" evidence="1">
    <location>
        <begin position="95"/>
        <end position="128"/>
    </location>
</feature>
<sequence length="128" mass="14056">MARTSSIAARLVLVLALLVSTQGALLVRGLFEVRQEWISEHLCENRNHPERECNGMCVLKRQMEEHSHHGDEGGTEAILTMPTVIALLAPEATVPPDRWRKATTPTVGDERVPDGGALEGVFRPPRVG</sequence>
<keyword evidence="3" id="KW-1185">Reference proteome</keyword>
<evidence type="ECO:0000313" key="2">
    <source>
        <dbReference type="EMBL" id="PAP78153.1"/>
    </source>
</evidence>
<evidence type="ECO:0000313" key="3">
    <source>
        <dbReference type="Proteomes" id="UP000216339"/>
    </source>
</evidence>
<dbReference type="EMBL" id="MQWD01000001">
    <property type="protein sequence ID" value="PAP78153.1"/>
    <property type="molecule type" value="Genomic_DNA"/>
</dbReference>
<reference evidence="2 3" key="1">
    <citation type="submission" date="2016-11" db="EMBL/GenBank/DDBJ databases">
        <title>Study of marine rhodopsin-containing bacteria.</title>
        <authorList>
            <person name="Yoshizawa S."/>
            <person name="Kumagai Y."/>
            <person name="Kogure K."/>
        </authorList>
    </citation>
    <scope>NUCLEOTIDE SEQUENCE [LARGE SCALE GENOMIC DNA]</scope>
    <source>
        <strain evidence="2 3">SAORIC-28</strain>
    </source>
</reference>
<name>A0A271J3X9_9BACT</name>
<dbReference type="RefSeq" id="WP_095511831.1">
    <property type="nucleotide sequence ID" value="NZ_MQWD01000001.1"/>
</dbReference>
<comment type="caution">
    <text evidence="2">The sequence shown here is derived from an EMBL/GenBank/DDBJ whole genome shotgun (WGS) entry which is preliminary data.</text>
</comment>
<accession>A0A271J3X9</accession>
<evidence type="ECO:0000256" key="1">
    <source>
        <dbReference type="SAM" id="MobiDB-lite"/>
    </source>
</evidence>
<protein>
    <submittedName>
        <fullName evidence="2">Uncharacterized protein</fullName>
    </submittedName>
</protein>
<dbReference type="AlphaFoldDB" id="A0A271J3X9"/>
<organism evidence="2 3">
    <name type="scientific">Rubrivirga marina</name>
    <dbReference type="NCBI Taxonomy" id="1196024"/>
    <lineage>
        <taxon>Bacteria</taxon>
        <taxon>Pseudomonadati</taxon>
        <taxon>Rhodothermota</taxon>
        <taxon>Rhodothermia</taxon>
        <taxon>Rhodothermales</taxon>
        <taxon>Rubricoccaceae</taxon>
        <taxon>Rubrivirga</taxon>
    </lineage>
</organism>